<feature type="region of interest" description="Disordered" evidence="1">
    <location>
        <begin position="112"/>
        <end position="152"/>
    </location>
</feature>
<gene>
    <name evidence="2" type="ORF">Tco_0728108</name>
</gene>
<dbReference type="PANTHER" id="PTHR33223:SF11">
    <property type="entry name" value="ELEMENT PROTEIN, PUTATIVE-RELATED"/>
    <property type="match status" value="1"/>
</dbReference>
<feature type="compositionally biased region" description="Pro residues" evidence="1">
    <location>
        <begin position="120"/>
        <end position="136"/>
    </location>
</feature>
<evidence type="ECO:0000256" key="1">
    <source>
        <dbReference type="SAM" id="MobiDB-lite"/>
    </source>
</evidence>
<dbReference type="EMBL" id="BQNB010010509">
    <property type="protein sequence ID" value="GJS78227.1"/>
    <property type="molecule type" value="Genomic_DNA"/>
</dbReference>
<protein>
    <recommendedName>
        <fullName evidence="4">Retrotransposon gag domain-containing protein</fullName>
    </recommendedName>
</protein>
<organism evidence="2 3">
    <name type="scientific">Tanacetum coccineum</name>
    <dbReference type="NCBI Taxonomy" id="301880"/>
    <lineage>
        <taxon>Eukaryota</taxon>
        <taxon>Viridiplantae</taxon>
        <taxon>Streptophyta</taxon>
        <taxon>Embryophyta</taxon>
        <taxon>Tracheophyta</taxon>
        <taxon>Spermatophyta</taxon>
        <taxon>Magnoliopsida</taxon>
        <taxon>eudicotyledons</taxon>
        <taxon>Gunneridae</taxon>
        <taxon>Pentapetalae</taxon>
        <taxon>asterids</taxon>
        <taxon>campanulids</taxon>
        <taxon>Asterales</taxon>
        <taxon>Asteraceae</taxon>
        <taxon>Asteroideae</taxon>
        <taxon>Anthemideae</taxon>
        <taxon>Anthemidinae</taxon>
        <taxon>Tanacetum</taxon>
    </lineage>
</organism>
<reference evidence="2" key="2">
    <citation type="submission" date="2022-01" db="EMBL/GenBank/DDBJ databases">
        <authorList>
            <person name="Yamashiro T."/>
            <person name="Shiraishi A."/>
            <person name="Satake H."/>
            <person name="Nakayama K."/>
        </authorList>
    </citation>
    <scope>NUCLEOTIDE SEQUENCE</scope>
</reference>
<accession>A0ABQ4YL23</accession>
<reference evidence="2" key="1">
    <citation type="journal article" date="2022" name="Int. J. Mol. Sci.">
        <title>Draft Genome of Tanacetum Coccineum: Genomic Comparison of Closely Related Tanacetum-Family Plants.</title>
        <authorList>
            <person name="Yamashiro T."/>
            <person name="Shiraishi A."/>
            <person name="Nakayama K."/>
            <person name="Satake H."/>
        </authorList>
    </citation>
    <scope>NUCLEOTIDE SEQUENCE</scope>
</reference>
<comment type="caution">
    <text evidence="2">The sequence shown here is derived from an EMBL/GenBank/DDBJ whole genome shotgun (WGS) entry which is preliminary data.</text>
</comment>
<sequence length="223" mass="25154">MSKTRGDYGSGVTRPKINQDAHFKLKGQFLKELCDSTFSGLEHEDANEHIEKVLEIVDLFHISNITQDQIMLRAFLVSLTGAASRWLRNQPSGSITTWEALKMKPNLSLLLSSSNTNLTHPPPTTTSSQPPPPSHPSPATIQAAGNPHPAADHHHLSRRLLHHLSRHKSTKCKPLIPNNNEIDFRISFDESNDEDYTEPYGDLAETMIWYILKRTCVELIWAF</sequence>
<dbReference type="PANTHER" id="PTHR33223">
    <property type="entry name" value="CCHC-TYPE DOMAIN-CONTAINING PROTEIN"/>
    <property type="match status" value="1"/>
</dbReference>
<keyword evidence="3" id="KW-1185">Reference proteome</keyword>
<evidence type="ECO:0008006" key="4">
    <source>
        <dbReference type="Google" id="ProtNLM"/>
    </source>
</evidence>
<evidence type="ECO:0000313" key="3">
    <source>
        <dbReference type="Proteomes" id="UP001151760"/>
    </source>
</evidence>
<dbReference type="Proteomes" id="UP001151760">
    <property type="component" value="Unassembled WGS sequence"/>
</dbReference>
<proteinExistence type="predicted"/>
<name>A0ABQ4YL23_9ASTR</name>
<evidence type="ECO:0000313" key="2">
    <source>
        <dbReference type="EMBL" id="GJS78227.1"/>
    </source>
</evidence>